<dbReference type="SUPFAM" id="SSF46689">
    <property type="entry name" value="Homeodomain-like"/>
    <property type="match status" value="2"/>
</dbReference>
<evidence type="ECO:0000313" key="5">
    <source>
        <dbReference type="Proteomes" id="UP001501442"/>
    </source>
</evidence>
<evidence type="ECO:0000259" key="3">
    <source>
        <dbReference type="PROSITE" id="PS01124"/>
    </source>
</evidence>
<proteinExistence type="predicted"/>
<keyword evidence="5" id="KW-1185">Reference proteome</keyword>
<dbReference type="Pfam" id="PF06719">
    <property type="entry name" value="AraC_N"/>
    <property type="match status" value="1"/>
</dbReference>
<gene>
    <name evidence="4" type="ORF">GCM10023196_051530</name>
</gene>
<dbReference type="EMBL" id="BAABHK010000007">
    <property type="protein sequence ID" value="GAA4629589.1"/>
    <property type="molecule type" value="Genomic_DNA"/>
</dbReference>
<dbReference type="RefSeq" id="WP_345433563.1">
    <property type="nucleotide sequence ID" value="NZ_BAABHK010000007.1"/>
</dbReference>
<evidence type="ECO:0000313" key="4">
    <source>
        <dbReference type="EMBL" id="GAA4629589.1"/>
    </source>
</evidence>
<dbReference type="Gene3D" id="1.10.10.60">
    <property type="entry name" value="Homeodomain-like"/>
    <property type="match status" value="2"/>
</dbReference>
<dbReference type="PANTHER" id="PTHR43436">
    <property type="entry name" value="ARAC-FAMILY TRANSCRIPTIONAL REGULATOR"/>
    <property type="match status" value="1"/>
</dbReference>
<dbReference type="PROSITE" id="PS01124">
    <property type="entry name" value="HTH_ARAC_FAMILY_2"/>
    <property type="match status" value="1"/>
</dbReference>
<evidence type="ECO:0000256" key="1">
    <source>
        <dbReference type="ARBA" id="ARBA00023015"/>
    </source>
</evidence>
<keyword evidence="2" id="KW-0804">Transcription</keyword>
<dbReference type="InterPro" id="IPR009057">
    <property type="entry name" value="Homeodomain-like_sf"/>
</dbReference>
<dbReference type="Pfam" id="PF12833">
    <property type="entry name" value="HTH_18"/>
    <property type="match status" value="1"/>
</dbReference>
<name>A0ABP8UDL0_9ACTN</name>
<feature type="domain" description="HTH araC/xylS-type" evidence="3">
    <location>
        <begin position="184"/>
        <end position="282"/>
    </location>
</feature>
<dbReference type="Proteomes" id="UP001501442">
    <property type="component" value="Unassembled WGS sequence"/>
</dbReference>
<reference evidence="5" key="1">
    <citation type="journal article" date="2019" name="Int. J. Syst. Evol. Microbiol.">
        <title>The Global Catalogue of Microorganisms (GCM) 10K type strain sequencing project: providing services to taxonomists for standard genome sequencing and annotation.</title>
        <authorList>
            <consortium name="The Broad Institute Genomics Platform"/>
            <consortium name="The Broad Institute Genome Sequencing Center for Infectious Disease"/>
            <person name="Wu L."/>
            <person name="Ma J."/>
        </authorList>
    </citation>
    <scope>NUCLEOTIDE SEQUENCE [LARGE SCALE GENOMIC DNA]</scope>
    <source>
        <strain evidence="5">JCM 17939</strain>
    </source>
</reference>
<comment type="caution">
    <text evidence="4">The sequence shown here is derived from an EMBL/GenBank/DDBJ whole genome shotgun (WGS) entry which is preliminary data.</text>
</comment>
<keyword evidence="1" id="KW-0805">Transcription regulation</keyword>
<protein>
    <submittedName>
        <fullName evidence="4">AraC family transcriptional regulator</fullName>
    </submittedName>
</protein>
<accession>A0ABP8UDL0</accession>
<dbReference type="PANTHER" id="PTHR43436:SF1">
    <property type="entry name" value="TRANSCRIPTIONAL REGULATORY PROTEIN"/>
    <property type="match status" value="1"/>
</dbReference>
<dbReference type="SMART" id="SM00342">
    <property type="entry name" value="HTH_ARAC"/>
    <property type="match status" value="1"/>
</dbReference>
<organism evidence="4 5">
    <name type="scientific">Actinoallomurus vinaceus</name>
    <dbReference type="NCBI Taxonomy" id="1080074"/>
    <lineage>
        <taxon>Bacteria</taxon>
        <taxon>Bacillati</taxon>
        <taxon>Actinomycetota</taxon>
        <taxon>Actinomycetes</taxon>
        <taxon>Streptosporangiales</taxon>
        <taxon>Thermomonosporaceae</taxon>
        <taxon>Actinoallomurus</taxon>
    </lineage>
</organism>
<evidence type="ECO:0000256" key="2">
    <source>
        <dbReference type="ARBA" id="ARBA00023163"/>
    </source>
</evidence>
<dbReference type="InterPro" id="IPR009594">
    <property type="entry name" value="Tscrpt_reg_HTH_AraC_N"/>
</dbReference>
<sequence>MLDRLATAVKRHCAGLWSESAVPRLSLVALDEFIAPTDQLYEPMICFIADGAKRVVAGEHSLVTRRGEMFLNSLELPASAVFEKVPYRSAVMRLDGRALADLLLELDESGPRTPPGAGGQATAPMTPELVDAVTRWVGLLDAPEDIRLLAPRIESEILYRLLGSPLGPVLRQWSLADSAAARIREAAKWICAHYAEPLSVDAIAAVAHMSPATLHRHFKAATGMSPLQFQKHLRLQEARRRLIAGDATAAQVADAVGYVSATQFNREYRRVYGLPPGQDVARLRSRLADAPQGA</sequence>
<dbReference type="InterPro" id="IPR018060">
    <property type="entry name" value="HTH_AraC"/>
</dbReference>